<dbReference type="EMBL" id="CAJOBC010005087">
    <property type="protein sequence ID" value="CAF3851262.1"/>
    <property type="molecule type" value="Genomic_DNA"/>
</dbReference>
<evidence type="ECO:0000313" key="4">
    <source>
        <dbReference type="EMBL" id="CAF3851262.1"/>
    </source>
</evidence>
<dbReference type="Proteomes" id="UP000663829">
    <property type="component" value="Unassembled WGS sequence"/>
</dbReference>
<evidence type="ECO:0000313" key="2">
    <source>
        <dbReference type="EMBL" id="CAF1085699.1"/>
    </source>
</evidence>
<dbReference type="Proteomes" id="UP000677228">
    <property type="component" value="Unassembled WGS sequence"/>
</dbReference>
<dbReference type="EMBL" id="CAJOBA010004554">
    <property type="protein sequence ID" value="CAF3716430.1"/>
    <property type="molecule type" value="Genomic_DNA"/>
</dbReference>
<organism evidence="2 5">
    <name type="scientific">Didymodactylos carnosus</name>
    <dbReference type="NCBI Taxonomy" id="1234261"/>
    <lineage>
        <taxon>Eukaryota</taxon>
        <taxon>Metazoa</taxon>
        <taxon>Spiralia</taxon>
        <taxon>Gnathifera</taxon>
        <taxon>Rotifera</taxon>
        <taxon>Eurotatoria</taxon>
        <taxon>Bdelloidea</taxon>
        <taxon>Philodinida</taxon>
        <taxon>Philodinidae</taxon>
        <taxon>Didymodactylos</taxon>
    </lineage>
</organism>
<sequence>MSMMFRIDYGNNIKSFEDWKSDNYMWKWNGRGSMTIGDHTFKKLYQVAQTVSKEKEFEKHVYVSSKNPSDMVVHYIGDEQKGIQKLKTPKSVLNKIDLLVETITPAQVYRNLISGNENADKIRNEQQIISRRNLHLRKQKLSHDELYNVYDMGFELPNFVHSYSLLPNYLTEIMKTLCPEIDDGRCVIVTDNEKSFKNAFMFHFPNLRQYRYWNHLDKNIERWFTKRRKKKPDNDGLNMNDDQIGEQVNDDEEEYELYENNFDEMDDTNELFQTTTNHSNAQQQQQQLGIYNTDNYNSNRSKETRREKARRYIQQIKLLLSSNSYDEYEQLLIETENQWEKQFKKYFHQWIKPDIHQLGLWQVDGLDLEWFS</sequence>
<keyword evidence="5" id="KW-1185">Reference proteome</keyword>
<evidence type="ECO:0000313" key="5">
    <source>
        <dbReference type="Proteomes" id="UP000663829"/>
    </source>
</evidence>
<dbReference type="EMBL" id="CAJNOQ010005087">
    <property type="protein sequence ID" value="CAF1085699.1"/>
    <property type="molecule type" value="Genomic_DNA"/>
</dbReference>
<dbReference type="OrthoDB" id="5791190at2759"/>
<dbReference type="Proteomes" id="UP000682733">
    <property type="component" value="Unassembled WGS sequence"/>
</dbReference>
<name>A0A814N260_9BILA</name>
<comment type="caution">
    <text evidence="2">The sequence shown here is derived from an EMBL/GenBank/DDBJ whole genome shotgun (WGS) entry which is preliminary data.</text>
</comment>
<evidence type="ECO:0008006" key="6">
    <source>
        <dbReference type="Google" id="ProtNLM"/>
    </source>
</evidence>
<evidence type="ECO:0000313" key="3">
    <source>
        <dbReference type="EMBL" id="CAF3716430.1"/>
    </source>
</evidence>
<dbReference type="Proteomes" id="UP000681722">
    <property type="component" value="Unassembled WGS sequence"/>
</dbReference>
<dbReference type="AlphaFoldDB" id="A0A814N260"/>
<gene>
    <name evidence="2" type="ORF">GPM918_LOCUS17995</name>
    <name evidence="1" type="ORF">OVA965_LOCUS11654</name>
    <name evidence="4" type="ORF">SRO942_LOCUS17992</name>
    <name evidence="3" type="ORF">TMI583_LOCUS11658</name>
</gene>
<accession>A0A814N260</accession>
<evidence type="ECO:0000313" key="1">
    <source>
        <dbReference type="EMBL" id="CAF0941334.1"/>
    </source>
</evidence>
<proteinExistence type="predicted"/>
<dbReference type="EMBL" id="CAJNOK010004550">
    <property type="protein sequence ID" value="CAF0941334.1"/>
    <property type="molecule type" value="Genomic_DNA"/>
</dbReference>
<protein>
    <recommendedName>
        <fullName evidence="6">MULE transposase domain-containing protein</fullName>
    </recommendedName>
</protein>
<reference evidence="2" key="1">
    <citation type="submission" date="2021-02" db="EMBL/GenBank/DDBJ databases">
        <authorList>
            <person name="Nowell W R."/>
        </authorList>
    </citation>
    <scope>NUCLEOTIDE SEQUENCE</scope>
</reference>